<feature type="chain" id="PRO_5006941309" evidence="2">
    <location>
        <begin position="24"/>
        <end position="89"/>
    </location>
</feature>
<proteinExistence type="predicted"/>
<accession>A0A0W8D4L8</accession>
<sequence length="89" mass="9085">MFSNNKIFALCFAVLALSNSAHAEKQVAETFGLLGVPGVDVDRHGWASASATASASANANSNPNAGAKVGTGGTSATSQKAYRKLRSEE</sequence>
<evidence type="ECO:0000313" key="3">
    <source>
        <dbReference type="EMBL" id="KUF90898.1"/>
    </source>
</evidence>
<name>A0A0W8D4L8_PHYNI</name>
<keyword evidence="2" id="KW-0732">Signal</keyword>
<evidence type="ECO:0000256" key="2">
    <source>
        <dbReference type="SAM" id="SignalP"/>
    </source>
</evidence>
<comment type="caution">
    <text evidence="3">The sequence shown here is derived from an EMBL/GenBank/DDBJ whole genome shotgun (WGS) entry which is preliminary data.</text>
</comment>
<reference evidence="3 4" key="1">
    <citation type="submission" date="2015-11" db="EMBL/GenBank/DDBJ databases">
        <title>Genomes and virulence difference between two physiological races of Phytophthora nicotianae.</title>
        <authorList>
            <person name="Liu H."/>
            <person name="Ma X."/>
            <person name="Yu H."/>
            <person name="Fang D."/>
            <person name="Li Y."/>
            <person name="Wang X."/>
            <person name="Wang W."/>
            <person name="Dong Y."/>
            <person name="Xiao B."/>
        </authorList>
    </citation>
    <scope>NUCLEOTIDE SEQUENCE [LARGE SCALE GENOMIC DNA]</scope>
    <source>
        <strain evidence="4">race 1</strain>
    </source>
</reference>
<dbReference type="EMBL" id="LNFP01000640">
    <property type="protein sequence ID" value="KUF90898.1"/>
    <property type="molecule type" value="Genomic_DNA"/>
</dbReference>
<gene>
    <name evidence="3" type="ORF">AM588_10002832</name>
</gene>
<feature type="signal peptide" evidence="2">
    <location>
        <begin position="1"/>
        <end position="23"/>
    </location>
</feature>
<evidence type="ECO:0000313" key="4">
    <source>
        <dbReference type="Proteomes" id="UP000054636"/>
    </source>
</evidence>
<dbReference type="AlphaFoldDB" id="A0A0W8D4L8"/>
<organism evidence="3 4">
    <name type="scientific">Phytophthora nicotianae</name>
    <name type="common">Potato buckeye rot agent</name>
    <name type="synonym">Phytophthora parasitica</name>
    <dbReference type="NCBI Taxonomy" id="4792"/>
    <lineage>
        <taxon>Eukaryota</taxon>
        <taxon>Sar</taxon>
        <taxon>Stramenopiles</taxon>
        <taxon>Oomycota</taxon>
        <taxon>Peronosporomycetes</taxon>
        <taxon>Peronosporales</taxon>
        <taxon>Peronosporaceae</taxon>
        <taxon>Phytophthora</taxon>
    </lineage>
</organism>
<protein>
    <submittedName>
        <fullName evidence="3">Uncharacterized protein</fullName>
    </submittedName>
</protein>
<evidence type="ECO:0000256" key="1">
    <source>
        <dbReference type="SAM" id="MobiDB-lite"/>
    </source>
</evidence>
<dbReference type="Proteomes" id="UP000054636">
    <property type="component" value="Unassembled WGS sequence"/>
</dbReference>
<feature type="region of interest" description="Disordered" evidence="1">
    <location>
        <begin position="52"/>
        <end position="89"/>
    </location>
</feature>
<feature type="compositionally biased region" description="Low complexity" evidence="1">
    <location>
        <begin position="52"/>
        <end position="67"/>
    </location>
</feature>